<evidence type="ECO:0000256" key="3">
    <source>
        <dbReference type="ARBA" id="ARBA00004991"/>
    </source>
</evidence>
<proteinExistence type="inferred from homology"/>
<evidence type="ECO:0000256" key="1">
    <source>
        <dbReference type="ARBA" id="ARBA00001933"/>
    </source>
</evidence>
<dbReference type="EC" id="2.3.1.50" evidence="5"/>
<keyword evidence="13" id="KW-1185">Reference proteome</keyword>
<dbReference type="Proteomes" id="UP001165122">
    <property type="component" value="Unassembled WGS sequence"/>
</dbReference>
<evidence type="ECO:0000256" key="10">
    <source>
        <dbReference type="ARBA" id="ARBA00023315"/>
    </source>
</evidence>
<dbReference type="PANTHER" id="PTHR13693">
    <property type="entry name" value="CLASS II AMINOTRANSFERASE/8-AMINO-7-OXONONANOATE SYNTHASE"/>
    <property type="match status" value="1"/>
</dbReference>
<dbReference type="PANTHER" id="PTHR13693:SF2">
    <property type="entry name" value="SERINE PALMITOYLTRANSFERASE 1"/>
    <property type="match status" value="1"/>
</dbReference>
<dbReference type="OrthoDB" id="3168162at2759"/>
<dbReference type="EMBL" id="BRXW01000259">
    <property type="protein sequence ID" value="GMI16666.1"/>
    <property type="molecule type" value="Genomic_DNA"/>
</dbReference>
<comment type="similarity">
    <text evidence="4">Belongs to the class-II pyridoxal-phosphate-dependent aminotransferase family.</text>
</comment>
<name>A0A9W7FRC4_9STRA</name>
<dbReference type="GO" id="GO:0030170">
    <property type="term" value="F:pyridoxal phosphate binding"/>
    <property type="evidence" value="ECO:0007669"/>
    <property type="project" value="InterPro"/>
</dbReference>
<evidence type="ECO:0000256" key="5">
    <source>
        <dbReference type="ARBA" id="ARBA00013220"/>
    </source>
</evidence>
<comment type="caution">
    <text evidence="12">The sequence shown here is derived from an EMBL/GenBank/DDBJ whole genome shotgun (WGS) entry which is preliminary data.</text>
</comment>
<comment type="cofactor">
    <cofactor evidence="1">
        <name>pyridoxal 5'-phosphate</name>
        <dbReference type="ChEBI" id="CHEBI:597326"/>
    </cofactor>
</comment>
<accession>A0A9W7FRC4</accession>
<reference evidence="13" key="1">
    <citation type="journal article" date="2023" name="Commun. Biol.">
        <title>Genome analysis of Parmales, the sister group of diatoms, reveals the evolutionary specialization of diatoms from phago-mixotrophs to photoautotrophs.</title>
        <authorList>
            <person name="Ban H."/>
            <person name="Sato S."/>
            <person name="Yoshikawa S."/>
            <person name="Yamada K."/>
            <person name="Nakamura Y."/>
            <person name="Ichinomiya M."/>
            <person name="Sato N."/>
            <person name="Blanc-Mathieu R."/>
            <person name="Endo H."/>
            <person name="Kuwata A."/>
            <person name="Ogata H."/>
        </authorList>
    </citation>
    <scope>NUCLEOTIDE SEQUENCE [LARGE SCALE GENOMIC DNA]</scope>
    <source>
        <strain evidence="13">NIES 3700</strain>
    </source>
</reference>
<keyword evidence="8" id="KW-0746">Sphingolipid metabolism</keyword>
<keyword evidence="9" id="KW-0443">Lipid metabolism</keyword>
<evidence type="ECO:0000256" key="9">
    <source>
        <dbReference type="ARBA" id="ARBA00023098"/>
    </source>
</evidence>
<dbReference type="InterPro" id="IPR015422">
    <property type="entry name" value="PyrdxlP-dep_Trfase_small"/>
</dbReference>
<comment type="pathway">
    <text evidence="2">Lipid metabolism; sphingolipid metabolism.</text>
</comment>
<dbReference type="GO" id="GO:0005783">
    <property type="term" value="C:endoplasmic reticulum"/>
    <property type="evidence" value="ECO:0007669"/>
    <property type="project" value="TreeGrafter"/>
</dbReference>
<protein>
    <recommendedName>
        <fullName evidence="5">serine C-palmitoyltransferase</fullName>
        <ecNumber evidence="5">2.3.1.50</ecNumber>
    </recommendedName>
</protein>
<evidence type="ECO:0000256" key="6">
    <source>
        <dbReference type="ARBA" id="ARBA00022679"/>
    </source>
</evidence>
<dbReference type="GO" id="GO:0046512">
    <property type="term" value="P:sphingosine biosynthetic process"/>
    <property type="evidence" value="ECO:0007669"/>
    <property type="project" value="TreeGrafter"/>
</dbReference>
<evidence type="ECO:0000313" key="12">
    <source>
        <dbReference type="EMBL" id="GMI16666.1"/>
    </source>
</evidence>
<evidence type="ECO:0000259" key="11">
    <source>
        <dbReference type="Pfam" id="PF00155"/>
    </source>
</evidence>
<keyword evidence="6" id="KW-0808">Transferase</keyword>
<dbReference type="GO" id="GO:0016020">
    <property type="term" value="C:membrane"/>
    <property type="evidence" value="ECO:0007669"/>
    <property type="project" value="GOC"/>
</dbReference>
<evidence type="ECO:0000313" key="13">
    <source>
        <dbReference type="Proteomes" id="UP001165122"/>
    </source>
</evidence>
<sequence>MGYGNFLNVTSTTLELQGSLIGSLLAEKLRTSSVSLSSLPTSSSLHQFLSNYKQWWLELVSEDPVHVVVETVLLFTIIVVIWRGNGSASKKKGKFDSKLTHREKEQLISDWKSTPLTPSLTPSEKRIVLRNSTQVTDYNGTHILTTSSSTPLLNLSTFDFLCMSVSSTVKSASLETLKTYGCGSCGPRGFYGTIKPHLKLEEEFARVWGVNESIMYSDGASTSSSTVAAFAKRGDLLIIDDGICEGLLTGVTLSRSNVKSFKHNDMEDLRKVLEKIRKEDKRMRRNVLEQRRFIVTEAVYRNYGSILPLDELVNLKNEFCFRLIVDESLSFGVLGPNGLGITDLYNLPNSIEITTVSLENALGSVGGMTIGDDEVVDHQRLSGAGYVFSASAPPFVSSASVASLGVIEEDGPRMIKILKKNTASIVKIVNNIKHLELRSDPNSPIIFASLPSSNEESHEDQNLILQNIAEECKKNGVLIVATGDHVTDHLLVSSPPPMLRMTVNVMHTEGMLKEAGKVIESACGKFC</sequence>
<evidence type="ECO:0000256" key="4">
    <source>
        <dbReference type="ARBA" id="ARBA00008392"/>
    </source>
</evidence>
<evidence type="ECO:0000256" key="2">
    <source>
        <dbReference type="ARBA" id="ARBA00004760"/>
    </source>
</evidence>
<dbReference type="InterPro" id="IPR015421">
    <property type="entry name" value="PyrdxlP-dep_Trfase_major"/>
</dbReference>
<dbReference type="AlphaFoldDB" id="A0A9W7FRC4"/>
<dbReference type="Gene3D" id="3.90.1150.10">
    <property type="entry name" value="Aspartate Aminotransferase, domain 1"/>
    <property type="match status" value="1"/>
</dbReference>
<evidence type="ECO:0000256" key="7">
    <source>
        <dbReference type="ARBA" id="ARBA00022898"/>
    </source>
</evidence>
<evidence type="ECO:0000256" key="8">
    <source>
        <dbReference type="ARBA" id="ARBA00022919"/>
    </source>
</evidence>
<feature type="domain" description="Aminotransferase class I/classII large" evidence="11">
    <location>
        <begin position="152"/>
        <end position="515"/>
    </location>
</feature>
<dbReference type="SUPFAM" id="SSF53383">
    <property type="entry name" value="PLP-dependent transferases"/>
    <property type="match status" value="1"/>
</dbReference>
<dbReference type="InterPro" id="IPR050087">
    <property type="entry name" value="AON_synthase_class-II"/>
</dbReference>
<gene>
    <name evidence="12" type="ORF">TrLO_g10833</name>
</gene>
<dbReference type="InterPro" id="IPR004839">
    <property type="entry name" value="Aminotransferase_I/II_large"/>
</dbReference>
<dbReference type="InterPro" id="IPR015424">
    <property type="entry name" value="PyrdxlP-dep_Trfase"/>
</dbReference>
<dbReference type="Pfam" id="PF00155">
    <property type="entry name" value="Aminotran_1_2"/>
    <property type="match status" value="1"/>
</dbReference>
<comment type="pathway">
    <text evidence="3">Sphingolipid metabolism.</text>
</comment>
<organism evidence="12 13">
    <name type="scientific">Triparma laevis f. longispina</name>
    <dbReference type="NCBI Taxonomy" id="1714387"/>
    <lineage>
        <taxon>Eukaryota</taxon>
        <taxon>Sar</taxon>
        <taxon>Stramenopiles</taxon>
        <taxon>Ochrophyta</taxon>
        <taxon>Bolidophyceae</taxon>
        <taxon>Parmales</taxon>
        <taxon>Triparmaceae</taxon>
        <taxon>Triparma</taxon>
    </lineage>
</organism>
<dbReference type="Gene3D" id="3.40.640.10">
    <property type="entry name" value="Type I PLP-dependent aspartate aminotransferase-like (Major domain)"/>
    <property type="match status" value="1"/>
</dbReference>
<dbReference type="GO" id="GO:0046513">
    <property type="term" value="P:ceramide biosynthetic process"/>
    <property type="evidence" value="ECO:0007669"/>
    <property type="project" value="TreeGrafter"/>
</dbReference>
<keyword evidence="7" id="KW-0663">Pyridoxal phosphate</keyword>
<dbReference type="GO" id="GO:0004758">
    <property type="term" value="F:serine C-palmitoyltransferase activity"/>
    <property type="evidence" value="ECO:0007669"/>
    <property type="project" value="TreeGrafter"/>
</dbReference>
<keyword evidence="10" id="KW-0012">Acyltransferase</keyword>